<keyword evidence="6" id="KW-0472">Membrane</keyword>
<dbReference type="GO" id="GO:0016020">
    <property type="term" value="C:membrane"/>
    <property type="evidence" value="ECO:0007669"/>
    <property type="project" value="UniProtKB-SubCell"/>
</dbReference>
<evidence type="ECO:0000256" key="5">
    <source>
        <dbReference type="ARBA" id="ARBA00022989"/>
    </source>
</evidence>
<name>A0A6A6V2U2_9PLEO</name>
<evidence type="ECO:0000313" key="9">
    <source>
        <dbReference type="EMBL" id="KAF2743611.1"/>
    </source>
</evidence>
<comment type="similarity">
    <text evidence="2">Belongs to the glycosyltransferase 31 family. Beta3-Gal-T subfamily.</text>
</comment>
<evidence type="ECO:0000256" key="2">
    <source>
        <dbReference type="ARBA" id="ARBA00006462"/>
    </source>
</evidence>
<dbReference type="Gene3D" id="3.90.550.50">
    <property type="match status" value="1"/>
</dbReference>
<protein>
    <submittedName>
        <fullName evidence="9">Glycosyltransferase family 31 protein</fullName>
    </submittedName>
</protein>
<keyword evidence="10" id="KW-1185">Reference proteome</keyword>
<evidence type="ECO:0000256" key="7">
    <source>
        <dbReference type="SAM" id="MobiDB-lite"/>
    </source>
</evidence>
<gene>
    <name evidence="9" type="ORF">M011DRAFT_410104</name>
</gene>
<accession>A0A6A6V2U2</accession>
<reference evidence="9" key="1">
    <citation type="journal article" date="2020" name="Stud. Mycol.">
        <title>101 Dothideomycetes genomes: a test case for predicting lifestyles and emergence of pathogens.</title>
        <authorList>
            <person name="Haridas S."/>
            <person name="Albert R."/>
            <person name="Binder M."/>
            <person name="Bloem J."/>
            <person name="Labutti K."/>
            <person name="Salamov A."/>
            <person name="Andreopoulos B."/>
            <person name="Baker S."/>
            <person name="Barry K."/>
            <person name="Bills G."/>
            <person name="Bluhm B."/>
            <person name="Cannon C."/>
            <person name="Castanera R."/>
            <person name="Culley D."/>
            <person name="Daum C."/>
            <person name="Ezra D."/>
            <person name="Gonzalez J."/>
            <person name="Henrissat B."/>
            <person name="Kuo A."/>
            <person name="Liang C."/>
            <person name="Lipzen A."/>
            <person name="Lutzoni F."/>
            <person name="Magnuson J."/>
            <person name="Mondo S."/>
            <person name="Nolan M."/>
            <person name="Ohm R."/>
            <person name="Pangilinan J."/>
            <person name="Park H.-J."/>
            <person name="Ramirez L."/>
            <person name="Alfaro M."/>
            <person name="Sun H."/>
            <person name="Tritt A."/>
            <person name="Yoshinaga Y."/>
            <person name="Zwiers L.-H."/>
            <person name="Turgeon B."/>
            <person name="Goodwin S."/>
            <person name="Spatafora J."/>
            <person name="Crous P."/>
            <person name="Grigoriev I."/>
        </authorList>
    </citation>
    <scope>NUCLEOTIDE SEQUENCE</scope>
    <source>
        <strain evidence="9">CBS 119925</strain>
    </source>
</reference>
<feature type="compositionally biased region" description="Polar residues" evidence="7">
    <location>
        <begin position="126"/>
        <end position="143"/>
    </location>
</feature>
<proteinExistence type="inferred from homology"/>
<evidence type="ECO:0000313" key="10">
    <source>
        <dbReference type="Proteomes" id="UP000799440"/>
    </source>
</evidence>
<keyword evidence="3" id="KW-0812">Transmembrane</keyword>
<keyword evidence="4" id="KW-0735">Signal-anchor</keyword>
<feature type="chain" id="PRO_5025347028" evidence="8">
    <location>
        <begin position="33"/>
        <end position="552"/>
    </location>
</feature>
<feature type="region of interest" description="Disordered" evidence="7">
    <location>
        <begin position="36"/>
        <end position="143"/>
    </location>
</feature>
<evidence type="ECO:0000256" key="4">
    <source>
        <dbReference type="ARBA" id="ARBA00022968"/>
    </source>
</evidence>
<evidence type="ECO:0000256" key="3">
    <source>
        <dbReference type="ARBA" id="ARBA00022692"/>
    </source>
</evidence>
<dbReference type="Proteomes" id="UP000799440">
    <property type="component" value="Unassembled WGS sequence"/>
</dbReference>
<dbReference type="InterPro" id="IPR026050">
    <property type="entry name" value="C1GALT1/C1GALT1_chp1"/>
</dbReference>
<organism evidence="9 10">
    <name type="scientific">Sporormia fimetaria CBS 119925</name>
    <dbReference type="NCBI Taxonomy" id="1340428"/>
    <lineage>
        <taxon>Eukaryota</taxon>
        <taxon>Fungi</taxon>
        <taxon>Dikarya</taxon>
        <taxon>Ascomycota</taxon>
        <taxon>Pezizomycotina</taxon>
        <taxon>Dothideomycetes</taxon>
        <taxon>Pleosporomycetidae</taxon>
        <taxon>Pleosporales</taxon>
        <taxon>Sporormiaceae</taxon>
        <taxon>Sporormia</taxon>
    </lineage>
</organism>
<feature type="signal peptide" evidence="8">
    <location>
        <begin position="1"/>
        <end position="32"/>
    </location>
</feature>
<evidence type="ECO:0000256" key="6">
    <source>
        <dbReference type="ARBA" id="ARBA00023136"/>
    </source>
</evidence>
<dbReference type="EMBL" id="MU006595">
    <property type="protein sequence ID" value="KAF2743611.1"/>
    <property type="molecule type" value="Genomic_DNA"/>
</dbReference>
<dbReference type="PANTHER" id="PTHR23033">
    <property type="entry name" value="BETA1,3-GALACTOSYLTRANSFERASE"/>
    <property type="match status" value="1"/>
</dbReference>
<sequence length="552" mass="63068">MSRRAFTPTRIVAFAIVLSLLTFFWTFAGSQGQPEPVPFHLDREKQYDPPEPLEKPAKQPHVPPHVPQTLRPSKAPSKSTLPTQATPLHSELTLVTALPTSTNAVDTEDEAPSQSVEDGERGHATRVSTSNAPYPTAKNSTIPAHLNGTQTACKDMPRASDIMVIVKISKSEMREKLPSRLDDLLSCVPHFAIFSEHSGTIRNYTVHDALEGVTSATKKKHDVFKDYEKLRTQPAAQLSKPTLKKLDKWMMLPMLYKAHKMRPESRFYVIISPDTSLSWTNLVQWVDRLDPRIPYYIGAPLMINNMQFAQHGPGILLSNNALQRYAKAYDELYASKWETLVERECCGDVVLGQAMSDAYTELHGTFPLMNSDKPDLFGWTQLHWCKPSVTWHNLTQAQIATAWEFEKKWTRTHGWERPYVMRDVFKALVKPRLVNRTDEWDNLSADTKLVRPALEDLTDHDSQEWYRIDEGTRQAVNSWEDCKKVCEATPDCMQWKHSAKGDGECHLGKTIKLGEKSPKRGDEPSWTSGWYVERIHNITRDWKCSEPNWLHR</sequence>
<evidence type="ECO:0000256" key="8">
    <source>
        <dbReference type="SAM" id="SignalP"/>
    </source>
</evidence>
<evidence type="ECO:0000256" key="1">
    <source>
        <dbReference type="ARBA" id="ARBA00004606"/>
    </source>
</evidence>
<dbReference type="AlphaFoldDB" id="A0A6A6V2U2"/>
<feature type="compositionally biased region" description="Polar residues" evidence="7">
    <location>
        <begin position="76"/>
        <end position="87"/>
    </location>
</feature>
<feature type="compositionally biased region" description="Basic and acidic residues" evidence="7">
    <location>
        <begin position="40"/>
        <end position="57"/>
    </location>
</feature>
<dbReference type="PANTHER" id="PTHR23033:SF47">
    <property type="entry name" value="APPLE DOMAIN-CONTAINING PROTEIN-RELATED"/>
    <property type="match status" value="1"/>
</dbReference>
<keyword evidence="8" id="KW-0732">Signal</keyword>
<dbReference type="OrthoDB" id="414175at2759"/>
<keyword evidence="5" id="KW-1133">Transmembrane helix</keyword>
<comment type="subcellular location">
    <subcellularLocation>
        <location evidence="1">Membrane</location>
        <topology evidence="1">Single-pass type II membrane protein</topology>
    </subcellularLocation>
</comment>